<evidence type="ECO:0000313" key="2">
    <source>
        <dbReference type="EMBL" id="TFC02831.1"/>
    </source>
</evidence>
<keyword evidence="1" id="KW-1133">Transmembrane helix</keyword>
<feature type="transmembrane region" description="Helical" evidence="1">
    <location>
        <begin position="53"/>
        <end position="77"/>
    </location>
</feature>
<evidence type="ECO:0008006" key="4">
    <source>
        <dbReference type="Google" id="ProtNLM"/>
    </source>
</evidence>
<feature type="transmembrane region" description="Helical" evidence="1">
    <location>
        <begin position="84"/>
        <end position="107"/>
    </location>
</feature>
<keyword evidence="1" id="KW-0472">Membrane</keyword>
<name>A0A4V3ICT4_9MICO</name>
<dbReference type="EMBL" id="SOFM01000030">
    <property type="protein sequence ID" value="TFC02831.1"/>
    <property type="molecule type" value="Genomic_DNA"/>
</dbReference>
<dbReference type="RefSeq" id="WP_134509464.1">
    <property type="nucleotide sequence ID" value="NZ_SOFM01000030.1"/>
</dbReference>
<evidence type="ECO:0000313" key="3">
    <source>
        <dbReference type="Proteomes" id="UP000297643"/>
    </source>
</evidence>
<sequence length="152" mass="15735">MRFSIPFTVLRGILFGLLIFGAVSSFAGAVIAIAANGGGMPLSYLEGSPFDSYLVPGLVLGLIVGGTQLAGAVGLVLRRNWALLASAVAGFGMLIWIFVEIAVIRQYSVLQTAYFALGGLEIILVLGMLGLVPKLVSGAATEIVRPGTHATD</sequence>
<reference evidence="2 3" key="1">
    <citation type="submission" date="2019-03" db="EMBL/GenBank/DDBJ databases">
        <title>Genomics of glacier-inhabiting Cryobacterium strains.</title>
        <authorList>
            <person name="Liu Q."/>
            <person name="Xin Y.-H."/>
        </authorList>
    </citation>
    <scope>NUCLEOTIDE SEQUENCE [LARGE SCALE GENOMIC DNA]</scope>
    <source>
        <strain evidence="2 3">RHLT2-21</strain>
    </source>
</reference>
<dbReference type="AlphaFoldDB" id="A0A4V3ICT4"/>
<comment type="caution">
    <text evidence="2">The sequence shown here is derived from an EMBL/GenBank/DDBJ whole genome shotgun (WGS) entry which is preliminary data.</text>
</comment>
<proteinExistence type="predicted"/>
<feature type="transmembrane region" description="Helical" evidence="1">
    <location>
        <begin position="113"/>
        <end position="132"/>
    </location>
</feature>
<keyword evidence="3" id="KW-1185">Reference proteome</keyword>
<gene>
    <name evidence="2" type="ORF">E3O32_10980</name>
</gene>
<organism evidence="2 3">
    <name type="scientific">Cryobacterium mannosilyticum</name>
    <dbReference type="NCBI Taxonomy" id="1259190"/>
    <lineage>
        <taxon>Bacteria</taxon>
        <taxon>Bacillati</taxon>
        <taxon>Actinomycetota</taxon>
        <taxon>Actinomycetes</taxon>
        <taxon>Micrococcales</taxon>
        <taxon>Microbacteriaceae</taxon>
        <taxon>Cryobacterium</taxon>
    </lineage>
</organism>
<dbReference type="Proteomes" id="UP000297643">
    <property type="component" value="Unassembled WGS sequence"/>
</dbReference>
<feature type="transmembrane region" description="Helical" evidence="1">
    <location>
        <begin position="12"/>
        <end position="33"/>
    </location>
</feature>
<keyword evidence="1" id="KW-0812">Transmembrane</keyword>
<evidence type="ECO:0000256" key="1">
    <source>
        <dbReference type="SAM" id="Phobius"/>
    </source>
</evidence>
<accession>A0A4V3ICT4</accession>
<protein>
    <recommendedName>
        <fullName evidence="4">DUF4345 domain-containing protein</fullName>
    </recommendedName>
</protein>